<dbReference type="EMBL" id="JAVRQU010000024">
    <property type="protein sequence ID" value="KAK5690594.1"/>
    <property type="molecule type" value="Genomic_DNA"/>
</dbReference>
<name>A0AAN7ZZD5_9PEZI</name>
<feature type="compositionally biased region" description="Basic and acidic residues" evidence="1">
    <location>
        <begin position="30"/>
        <end position="41"/>
    </location>
</feature>
<dbReference type="Proteomes" id="UP001310594">
    <property type="component" value="Unassembled WGS sequence"/>
</dbReference>
<evidence type="ECO:0000256" key="1">
    <source>
        <dbReference type="SAM" id="MobiDB-lite"/>
    </source>
</evidence>
<evidence type="ECO:0000313" key="3">
    <source>
        <dbReference type="Proteomes" id="UP001310594"/>
    </source>
</evidence>
<protein>
    <submittedName>
        <fullName evidence="2">Uncharacterized protein</fullName>
    </submittedName>
</protein>
<comment type="caution">
    <text evidence="2">The sequence shown here is derived from an EMBL/GenBank/DDBJ whole genome shotgun (WGS) entry which is preliminary data.</text>
</comment>
<sequence>MAVLVGKKKMEKHDTPKIKGSSHGQTHQLRWHDGGKPDTHSRRLHAGSLLAMLDMATSMPAPLSQQR</sequence>
<dbReference type="AlphaFoldDB" id="A0AAN7ZZD5"/>
<feature type="region of interest" description="Disordered" evidence="1">
    <location>
        <begin position="1"/>
        <end position="42"/>
    </location>
</feature>
<gene>
    <name evidence="2" type="ORF">LTR97_012148</name>
</gene>
<evidence type="ECO:0000313" key="2">
    <source>
        <dbReference type="EMBL" id="KAK5690594.1"/>
    </source>
</evidence>
<feature type="compositionally biased region" description="Basic residues" evidence="1">
    <location>
        <begin position="1"/>
        <end position="10"/>
    </location>
</feature>
<proteinExistence type="predicted"/>
<reference evidence="2" key="1">
    <citation type="submission" date="2023-08" db="EMBL/GenBank/DDBJ databases">
        <title>Black Yeasts Isolated from many extreme environments.</title>
        <authorList>
            <person name="Coleine C."/>
            <person name="Stajich J.E."/>
            <person name="Selbmann L."/>
        </authorList>
    </citation>
    <scope>NUCLEOTIDE SEQUENCE</scope>
    <source>
        <strain evidence="2">CCFEE 5810</strain>
    </source>
</reference>
<organism evidence="2 3">
    <name type="scientific">Elasticomyces elasticus</name>
    <dbReference type="NCBI Taxonomy" id="574655"/>
    <lineage>
        <taxon>Eukaryota</taxon>
        <taxon>Fungi</taxon>
        <taxon>Dikarya</taxon>
        <taxon>Ascomycota</taxon>
        <taxon>Pezizomycotina</taxon>
        <taxon>Dothideomycetes</taxon>
        <taxon>Dothideomycetidae</taxon>
        <taxon>Mycosphaerellales</taxon>
        <taxon>Teratosphaeriaceae</taxon>
        <taxon>Elasticomyces</taxon>
    </lineage>
</organism>
<accession>A0AAN7ZZD5</accession>